<evidence type="ECO:0000256" key="6">
    <source>
        <dbReference type="ARBA" id="ARBA00022882"/>
    </source>
</evidence>
<feature type="domain" description="Ion transport" evidence="14">
    <location>
        <begin position="65"/>
        <end position="197"/>
    </location>
</feature>
<comment type="subcellular location">
    <subcellularLocation>
        <location evidence="1">Cell membrane</location>
        <topology evidence="1">Multi-pass membrane protein</topology>
    </subcellularLocation>
</comment>
<dbReference type="SUPFAM" id="SSF81324">
    <property type="entry name" value="Voltage-gated potassium channels"/>
    <property type="match status" value="1"/>
</dbReference>
<evidence type="ECO:0000256" key="3">
    <source>
        <dbReference type="ARBA" id="ARBA00022448"/>
    </source>
</evidence>
<evidence type="ECO:0000256" key="7">
    <source>
        <dbReference type="ARBA" id="ARBA00022989"/>
    </source>
</evidence>
<evidence type="ECO:0000313" key="16">
    <source>
        <dbReference type="Proteomes" id="UP000193920"/>
    </source>
</evidence>
<keyword evidence="5 13" id="KW-0812">Transmembrane</keyword>
<evidence type="ECO:0000256" key="5">
    <source>
        <dbReference type="ARBA" id="ARBA00022692"/>
    </source>
</evidence>
<dbReference type="InterPro" id="IPR005821">
    <property type="entry name" value="Ion_trans_dom"/>
</dbReference>
<reference evidence="15 16" key="1">
    <citation type="submission" date="2016-08" db="EMBL/GenBank/DDBJ databases">
        <title>A Parts List for Fungal Cellulosomes Revealed by Comparative Genomics.</title>
        <authorList>
            <consortium name="DOE Joint Genome Institute"/>
            <person name="Haitjema C.H."/>
            <person name="Gilmore S.P."/>
            <person name="Henske J.K."/>
            <person name="Solomon K.V."/>
            <person name="De Groot R."/>
            <person name="Kuo A."/>
            <person name="Mondo S.J."/>
            <person name="Salamov A.A."/>
            <person name="Labutti K."/>
            <person name="Zhao Z."/>
            <person name="Chiniquy J."/>
            <person name="Barry K."/>
            <person name="Brewer H.M."/>
            <person name="Purvine S.O."/>
            <person name="Wright A.T."/>
            <person name="Boxma B."/>
            <person name="Van Alen T."/>
            <person name="Hackstein J.H."/>
            <person name="Baker S.E."/>
            <person name="Grigoriev I.V."/>
            <person name="O'Malley M.A."/>
        </authorList>
    </citation>
    <scope>NUCLEOTIDE SEQUENCE [LARGE SCALE GENOMIC DNA]</scope>
    <source>
        <strain evidence="15 16">G1</strain>
    </source>
</reference>
<gene>
    <name evidence="15" type="ORF">LY90DRAFT_672003</name>
</gene>
<organism evidence="15 16">
    <name type="scientific">Neocallimastix californiae</name>
    <dbReference type="NCBI Taxonomy" id="1754190"/>
    <lineage>
        <taxon>Eukaryota</taxon>
        <taxon>Fungi</taxon>
        <taxon>Fungi incertae sedis</taxon>
        <taxon>Chytridiomycota</taxon>
        <taxon>Chytridiomycota incertae sedis</taxon>
        <taxon>Neocallimastigomycetes</taxon>
        <taxon>Neocallimastigales</taxon>
        <taxon>Neocallimastigaceae</taxon>
        <taxon>Neocallimastix</taxon>
    </lineage>
</organism>
<dbReference type="PANTHER" id="PTHR46480">
    <property type="entry name" value="F20B24.22"/>
    <property type="match status" value="1"/>
</dbReference>
<proteinExistence type="predicted"/>
<dbReference type="EMBL" id="MCOG01000122">
    <property type="protein sequence ID" value="ORY41808.1"/>
    <property type="molecule type" value="Genomic_DNA"/>
</dbReference>
<keyword evidence="9" id="KW-0406">Ion transport</keyword>
<dbReference type="PANTHER" id="PTHR46480:SF1">
    <property type="entry name" value="VOLTAGE-GATED HYDROGEN CHANNEL 1"/>
    <property type="match status" value="1"/>
</dbReference>
<evidence type="ECO:0000256" key="13">
    <source>
        <dbReference type="SAM" id="Phobius"/>
    </source>
</evidence>
<keyword evidence="16" id="KW-1185">Reference proteome</keyword>
<keyword evidence="3" id="KW-0813">Transport</keyword>
<dbReference type="STRING" id="1754190.A0A1Y2C453"/>
<evidence type="ECO:0000259" key="14">
    <source>
        <dbReference type="Pfam" id="PF00520"/>
    </source>
</evidence>
<feature type="transmembrane region" description="Helical" evidence="13">
    <location>
        <begin position="66"/>
        <end position="87"/>
    </location>
</feature>
<evidence type="ECO:0000256" key="10">
    <source>
        <dbReference type="ARBA" id="ARBA00023136"/>
    </source>
</evidence>
<keyword evidence="4" id="KW-1003">Cell membrane</keyword>
<dbReference type="GO" id="GO:0034702">
    <property type="term" value="C:monoatomic ion channel complex"/>
    <property type="evidence" value="ECO:0007669"/>
    <property type="project" value="UniProtKB-KW"/>
</dbReference>
<dbReference type="InterPro" id="IPR027359">
    <property type="entry name" value="Volt_channel_dom_sf"/>
</dbReference>
<keyword evidence="6" id="KW-0851">Voltage-gated channel</keyword>
<dbReference type="Pfam" id="PF00520">
    <property type="entry name" value="Ion_trans"/>
    <property type="match status" value="1"/>
</dbReference>
<dbReference type="AlphaFoldDB" id="A0A1Y2C453"/>
<evidence type="ECO:0000256" key="11">
    <source>
        <dbReference type="ARBA" id="ARBA00023303"/>
    </source>
</evidence>
<feature type="transmembrane region" description="Helical" evidence="13">
    <location>
        <begin position="108"/>
        <end position="135"/>
    </location>
</feature>
<dbReference type="GO" id="GO:0005886">
    <property type="term" value="C:plasma membrane"/>
    <property type="evidence" value="ECO:0007669"/>
    <property type="project" value="UniProtKB-SubCell"/>
</dbReference>
<dbReference type="GO" id="GO:0030171">
    <property type="term" value="F:voltage-gated proton channel activity"/>
    <property type="evidence" value="ECO:0007669"/>
    <property type="project" value="InterPro"/>
</dbReference>
<evidence type="ECO:0000256" key="2">
    <source>
        <dbReference type="ARBA" id="ARBA00015897"/>
    </source>
</evidence>
<evidence type="ECO:0000256" key="4">
    <source>
        <dbReference type="ARBA" id="ARBA00022475"/>
    </source>
</evidence>
<sequence>MSEISESTPLNKDKTSTSDYLTVNPENDNEVLSIYNETDVLFVVKDDSQSNTLKDRIGHMLNSTQWNISILLMIACDTFLVVLELFIQLDEQKQCNPDNKPQSYDHDLIASIVNDFGFLSDIFLCIFTMEVFLHLYCFGFKYLLEAWINFIDSITVIITFIVTILITFYAAGDKSQRLVDILIVLRFWRIFCLVESVVNATQLEANLRFKEVLIDLNAEVRILENRKNCYAEKLTELGYDLSQLENDYLFPKIENQRQRKLIKENTTSNIIDELVLNVTSDVKKAK</sequence>
<keyword evidence="7 13" id="KW-1133">Transmembrane helix</keyword>
<accession>A0A1Y2C453</accession>
<feature type="transmembrane region" description="Helical" evidence="13">
    <location>
        <begin position="147"/>
        <end position="171"/>
    </location>
</feature>
<keyword evidence="11" id="KW-0407">Ion channel</keyword>
<dbReference type="OrthoDB" id="427456at2759"/>
<comment type="caution">
    <text evidence="15">The sequence shown here is derived from an EMBL/GenBank/DDBJ whole genome shotgun (WGS) entry which is preliminary data.</text>
</comment>
<protein>
    <recommendedName>
        <fullName evidence="2">Voltage-gated hydrogen channel 1</fullName>
    </recommendedName>
    <alternativeName>
        <fullName evidence="12">Hydrogen voltage-gated channel 1</fullName>
    </alternativeName>
</protein>
<dbReference type="Proteomes" id="UP000193920">
    <property type="component" value="Unassembled WGS sequence"/>
</dbReference>
<evidence type="ECO:0000256" key="1">
    <source>
        <dbReference type="ARBA" id="ARBA00004651"/>
    </source>
</evidence>
<evidence type="ECO:0000313" key="15">
    <source>
        <dbReference type="EMBL" id="ORY41808.1"/>
    </source>
</evidence>
<evidence type="ECO:0000256" key="12">
    <source>
        <dbReference type="ARBA" id="ARBA00031989"/>
    </source>
</evidence>
<name>A0A1Y2C453_9FUNG</name>
<evidence type="ECO:0000256" key="8">
    <source>
        <dbReference type="ARBA" id="ARBA00023054"/>
    </source>
</evidence>
<keyword evidence="8" id="KW-0175">Coiled coil</keyword>
<dbReference type="InterPro" id="IPR031846">
    <property type="entry name" value="Hvcn1"/>
</dbReference>
<keyword evidence="10 13" id="KW-0472">Membrane</keyword>
<dbReference type="Gene3D" id="1.20.120.350">
    <property type="entry name" value="Voltage-gated potassium channels. Chain C"/>
    <property type="match status" value="1"/>
</dbReference>
<evidence type="ECO:0000256" key="9">
    <source>
        <dbReference type="ARBA" id="ARBA00023065"/>
    </source>
</evidence>